<name>A6UVJ4_META3</name>
<dbReference type="AlphaFoldDB" id="A6UVJ4"/>
<dbReference type="EMBL" id="CP000743">
    <property type="protein sequence ID" value="ABR56516.1"/>
    <property type="molecule type" value="Genomic_DNA"/>
</dbReference>
<evidence type="ECO:0000313" key="4">
    <source>
        <dbReference type="Proteomes" id="UP000001106"/>
    </source>
</evidence>
<organism evidence="3 4">
    <name type="scientific">Methanococcus aeolicus (strain ATCC BAA-1280 / DSM 17508 / OCM 812 / Nankai-3)</name>
    <dbReference type="NCBI Taxonomy" id="419665"/>
    <lineage>
        <taxon>Archaea</taxon>
        <taxon>Methanobacteriati</taxon>
        <taxon>Methanobacteriota</taxon>
        <taxon>Methanomada group</taxon>
        <taxon>Methanococci</taxon>
        <taxon>Methanococcales</taxon>
        <taxon>Methanococcaceae</taxon>
        <taxon>Methanococcus</taxon>
    </lineage>
</organism>
<dbReference type="InterPro" id="IPR043714">
    <property type="entry name" value="DUF5655"/>
</dbReference>
<dbReference type="eggNOG" id="arCOG09558">
    <property type="taxonomic scope" value="Archaea"/>
</dbReference>
<proteinExistence type="predicted"/>
<evidence type="ECO:0000256" key="1">
    <source>
        <dbReference type="SAM" id="MobiDB-lite"/>
    </source>
</evidence>
<protein>
    <recommendedName>
        <fullName evidence="2">DUF5655 domain-containing protein</fullName>
    </recommendedName>
</protein>
<dbReference type="STRING" id="419665.Maeo_0936"/>
<evidence type="ECO:0000313" key="3">
    <source>
        <dbReference type="EMBL" id="ABR56516.1"/>
    </source>
</evidence>
<reference evidence="3" key="1">
    <citation type="submission" date="2007-06" db="EMBL/GenBank/DDBJ databases">
        <title>Complete sequence of Methanococcus aeolicus Nankai-3.</title>
        <authorList>
            <consortium name="US DOE Joint Genome Institute"/>
            <person name="Copeland A."/>
            <person name="Lucas S."/>
            <person name="Lapidus A."/>
            <person name="Barry K."/>
            <person name="Glavina del Rio T."/>
            <person name="Dalin E."/>
            <person name="Tice H."/>
            <person name="Pitluck S."/>
            <person name="Chain P."/>
            <person name="Malfatti S."/>
            <person name="Shin M."/>
            <person name="Vergez L."/>
            <person name="Schmutz J."/>
            <person name="Larimer F."/>
            <person name="Land M."/>
            <person name="Hauser L."/>
            <person name="Kyrpides N."/>
            <person name="Lykidis A."/>
            <person name="Sieprawska-Lupa M."/>
            <person name="Whitman W.B."/>
            <person name="Richardson P."/>
        </authorList>
    </citation>
    <scope>NUCLEOTIDE SEQUENCE [LARGE SCALE GENOMIC DNA]</scope>
    <source>
        <strain evidence="3">Nankai-3</strain>
    </source>
</reference>
<feature type="region of interest" description="Disordered" evidence="1">
    <location>
        <begin position="195"/>
        <end position="228"/>
    </location>
</feature>
<dbReference type="Proteomes" id="UP000001106">
    <property type="component" value="Chromosome"/>
</dbReference>
<gene>
    <name evidence="3" type="ordered locus">Maeo_0936</name>
</gene>
<feature type="domain" description="DUF5655" evidence="2">
    <location>
        <begin position="226"/>
        <end position="337"/>
    </location>
</feature>
<evidence type="ECO:0000259" key="2">
    <source>
        <dbReference type="Pfam" id="PF18899"/>
    </source>
</evidence>
<feature type="compositionally biased region" description="Low complexity" evidence="1">
    <location>
        <begin position="202"/>
        <end position="222"/>
    </location>
</feature>
<dbReference type="OrthoDB" id="318965at2157"/>
<dbReference type="Pfam" id="PF18899">
    <property type="entry name" value="DUF5655"/>
    <property type="match status" value="1"/>
</dbReference>
<sequence length="345" mass="40130">MILLKDGVEYIQYNYKYENELEKMVFEHHKEIFGDNTLLFNKSKIKTVANVGTIPDAFVVDLKNKNWYIVEVELKDHDIYSHVNSQIMRFLDAIDNPNTKKELSDKFYNEVNNEPFKEALFKTNHIKEVYKHISDIIDTNPSIVIIIDEITNKVKTGLNGLSKYHDIKTIEFKTFKRKNSNCLEEHIHLFNKLHTYNEEPPTNNGNADKNNNNNTEGNNKSNYTEEHHLNGKPNNIVELYNELKKQILNIGDDITIKPLKHYIACKISNTNFVYIVVNKSKLNLSLLIPKGNLNDDKKITADVSNTGHWGNGDYGISLNKNMNLEYIMSLIKQSYEYNKNKKLKK</sequence>
<keyword evidence="4" id="KW-1185">Reference proteome</keyword>
<dbReference type="KEGG" id="mae:Maeo_0936"/>
<accession>A6UVJ4</accession>
<dbReference type="HOGENOM" id="CLU_080101_0_0_2"/>